<sequence length="1051" mass="118482">MAKIDAREEVETSENGSDALTKVGSEVSDELEDLVIQEDKAGDSIIPSNMAPLGGVSVAGQRRDEYDINFDDTRGFAIFRLRDVLNSAASILSPSDQKIASKYPGWHEVVTEIQGKLTDASSTRDMKRQMGRIQPFPRTLNTLTQAFEALVVPHPMKFDVLWGMVYLNLKLSYSSPERLKRIGDLFNTIRTIMARFNRCLAACDDNNEALLAVVDFLDPIATILSDSIRYLHECSSEHAANLAWPDLNEAINTQLTTLEDIVRHINEITSLSKVNQDRMIKNLSMKHALMPESDEPGTFPNRIIPFQKNPKFYGRVEELEKILAYLSPKDDQSLRTYTIYGRRGVGKTEIALQFAHENLAGFDAIFWIQCETSVSIRQSFTNAAVSLNLPGADRAGHHEENLLAVQNWLKRTSKKWLMIFDNAERDQVLKAYWPIGASGAILITSRKYYNFSKDLQRKGGTVKPFNSKESWDLLLQLLGEDWKKDEREGRIPQSEVTAAKNMLEQLEGLALAIQQAAILIQDSTIGGPTIVKTYEMFKEKVRTLPDRHRSARSPSEKALDALWDMSFKALSSHARTLLGVLAWLSPDDIQVELFLPRAQKALDIALSFCRQDPVHLDENERASIFSIITASEDFEKAVNQLLDRKLIKQDGRVYSVHRVVQEAVSYHDVDELQKSFAQAARLVYEQFPKQGIATMYKDWKVCQVYIPHGAHLSKKFSEYVRSGALSATDAFVSLLGNCAYYLREIGDFDVCSRVIETATSACADKTSLLYARLMLISGNIAYDLNRLTECRNAWDITMRIRLNRLPHDDPAVASIYNNMGNLETAQGNLQESRNYFDRAVQIWADGGDATAITLAFTYLSVGRMHMLQGNLTEAMNLTQLAEAIVVRTIGADKGIMANIQYAYGNIEFLQRHLTLAWRAYDQCRQIAVTETPIHPITAAAYYSLACVEFEMGHPEPAKMYLDKARGIAELRSPTRDDGVIARICWKTALVLESDTFGTFKNEAEEFRSRAEVARQKLIASGEGGLIPFIENDADRDEEEDRYDALVPLFYR</sequence>
<reference evidence="5 6" key="1">
    <citation type="submission" date="2015-10" db="EMBL/GenBank/DDBJ databases">
        <title>Full genome of DAOMC 229536 Phialocephala scopiformis, a fungal endophyte of spruce producing the potent anti-insectan compound rugulosin.</title>
        <authorList>
            <consortium name="DOE Joint Genome Institute"/>
            <person name="Walker A.K."/>
            <person name="Frasz S.L."/>
            <person name="Seifert K.A."/>
            <person name="Miller J.D."/>
            <person name="Mondo S.J."/>
            <person name="Labutti K."/>
            <person name="Lipzen A."/>
            <person name="Dockter R."/>
            <person name="Kennedy M."/>
            <person name="Grigoriev I.V."/>
            <person name="Spatafora J.W."/>
        </authorList>
    </citation>
    <scope>NUCLEOTIDE SEQUENCE [LARGE SCALE GENOMIC DNA]</scope>
    <source>
        <strain evidence="5 6">CBS 120377</strain>
    </source>
</reference>
<dbReference type="InterPro" id="IPR027417">
    <property type="entry name" value="P-loop_NTPase"/>
</dbReference>
<feature type="repeat" description="TPR" evidence="1">
    <location>
        <begin position="813"/>
        <end position="846"/>
    </location>
</feature>
<feature type="region of interest" description="Disordered" evidence="2">
    <location>
        <begin position="1"/>
        <end position="24"/>
    </location>
</feature>
<dbReference type="InterPro" id="IPR011990">
    <property type="entry name" value="TPR-like_helical_dom_sf"/>
</dbReference>
<dbReference type="RefSeq" id="XP_018068159.1">
    <property type="nucleotide sequence ID" value="XM_018215442.1"/>
</dbReference>
<feature type="compositionally biased region" description="Basic and acidic residues" evidence="2">
    <location>
        <begin position="1"/>
        <end position="10"/>
    </location>
</feature>
<dbReference type="Pfam" id="PF00931">
    <property type="entry name" value="NB-ARC"/>
    <property type="match status" value="1"/>
</dbReference>
<dbReference type="GO" id="GO:0043531">
    <property type="term" value="F:ADP binding"/>
    <property type="evidence" value="ECO:0007669"/>
    <property type="project" value="InterPro"/>
</dbReference>
<dbReference type="PANTHER" id="PTHR35205:SF1">
    <property type="entry name" value="ZU5 DOMAIN-CONTAINING PROTEIN"/>
    <property type="match status" value="1"/>
</dbReference>
<evidence type="ECO:0000313" key="6">
    <source>
        <dbReference type="Proteomes" id="UP000070700"/>
    </source>
</evidence>
<dbReference type="Pfam" id="PF25000">
    <property type="entry name" value="DUF7779"/>
    <property type="match status" value="1"/>
</dbReference>
<evidence type="ECO:0000259" key="3">
    <source>
        <dbReference type="Pfam" id="PF00931"/>
    </source>
</evidence>
<keyword evidence="1" id="KW-0802">TPR repeat</keyword>
<dbReference type="PROSITE" id="PS50005">
    <property type="entry name" value="TPR"/>
    <property type="match status" value="1"/>
</dbReference>
<dbReference type="GeneID" id="28825168"/>
<dbReference type="PANTHER" id="PTHR35205">
    <property type="entry name" value="NB-ARC AND TPR DOMAIN PROTEIN"/>
    <property type="match status" value="1"/>
</dbReference>
<protein>
    <submittedName>
        <fullName evidence="5">TPR-like protein</fullName>
    </submittedName>
</protein>
<dbReference type="Pfam" id="PF13424">
    <property type="entry name" value="TPR_12"/>
    <property type="match status" value="1"/>
</dbReference>
<dbReference type="InParanoid" id="A0A194X1E9"/>
<dbReference type="Gene3D" id="1.25.40.10">
    <property type="entry name" value="Tetratricopeptide repeat domain"/>
    <property type="match status" value="2"/>
</dbReference>
<evidence type="ECO:0000313" key="5">
    <source>
        <dbReference type="EMBL" id="KUJ13804.1"/>
    </source>
</evidence>
<keyword evidence="6" id="KW-1185">Reference proteome</keyword>
<dbReference type="SMART" id="SM00028">
    <property type="entry name" value="TPR"/>
    <property type="match status" value="3"/>
</dbReference>
<accession>A0A194X1E9</accession>
<feature type="domain" description="NB-ARC" evidence="3">
    <location>
        <begin position="318"/>
        <end position="475"/>
    </location>
</feature>
<organism evidence="5 6">
    <name type="scientific">Mollisia scopiformis</name>
    <name type="common">Conifer needle endophyte fungus</name>
    <name type="synonym">Phialocephala scopiformis</name>
    <dbReference type="NCBI Taxonomy" id="149040"/>
    <lineage>
        <taxon>Eukaryota</taxon>
        <taxon>Fungi</taxon>
        <taxon>Dikarya</taxon>
        <taxon>Ascomycota</taxon>
        <taxon>Pezizomycotina</taxon>
        <taxon>Leotiomycetes</taxon>
        <taxon>Helotiales</taxon>
        <taxon>Mollisiaceae</taxon>
        <taxon>Mollisia</taxon>
    </lineage>
</organism>
<feature type="domain" description="DUF7779" evidence="4">
    <location>
        <begin position="566"/>
        <end position="664"/>
    </location>
</feature>
<name>A0A194X1E9_MOLSC</name>
<dbReference type="Proteomes" id="UP000070700">
    <property type="component" value="Unassembled WGS sequence"/>
</dbReference>
<dbReference type="AlphaFoldDB" id="A0A194X1E9"/>
<evidence type="ECO:0000259" key="4">
    <source>
        <dbReference type="Pfam" id="PF25000"/>
    </source>
</evidence>
<evidence type="ECO:0000256" key="1">
    <source>
        <dbReference type="PROSITE-ProRule" id="PRU00339"/>
    </source>
</evidence>
<dbReference type="InterPro" id="IPR019734">
    <property type="entry name" value="TPR_rpt"/>
</dbReference>
<proteinExistence type="predicted"/>
<evidence type="ECO:0000256" key="2">
    <source>
        <dbReference type="SAM" id="MobiDB-lite"/>
    </source>
</evidence>
<dbReference type="OrthoDB" id="6161812at2759"/>
<dbReference type="InterPro" id="IPR002182">
    <property type="entry name" value="NB-ARC"/>
</dbReference>
<gene>
    <name evidence="5" type="ORF">LY89DRAFT_687161</name>
</gene>
<dbReference type="InterPro" id="IPR056681">
    <property type="entry name" value="DUF7779"/>
</dbReference>
<dbReference type="SUPFAM" id="SSF52540">
    <property type="entry name" value="P-loop containing nucleoside triphosphate hydrolases"/>
    <property type="match status" value="1"/>
</dbReference>
<dbReference type="Gene3D" id="3.40.50.300">
    <property type="entry name" value="P-loop containing nucleotide triphosphate hydrolases"/>
    <property type="match status" value="1"/>
</dbReference>
<dbReference type="EMBL" id="KQ947421">
    <property type="protein sequence ID" value="KUJ13804.1"/>
    <property type="molecule type" value="Genomic_DNA"/>
</dbReference>
<dbReference type="SUPFAM" id="SSF81901">
    <property type="entry name" value="HCP-like"/>
    <property type="match status" value="1"/>
</dbReference>
<dbReference type="KEGG" id="psco:LY89DRAFT_687161"/>